<gene>
    <name evidence="2" type="ORF">A9Q84_16935</name>
</gene>
<feature type="chain" id="PRO_5012757246" description="Secreted protein" evidence="1">
    <location>
        <begin position="19"/>
        <end position="207"/>
    </location>
</feature>
<organism evidence="2 3">
    <name type="scientific">Halobacteriovorax marinus</name>
    <dbReference type="NCBI Taxonomy" id="97084"/>
    <lineage>
        <taxon>Bacteria</taxon>
        <taxon>Pseudomonadati</taxon>
        <taxon>Bdellovibrionota</taxon>
        <taxon>Bacteriovoracia</taxon>
        <taxon>Bacteriovoracales</taxon>
        <taxon>Halobacteriovoraceae</taxon>
        <taxon>Halobacteriovorax</taxon>
    </lineage>
</organism>
<dbReference type="Proteomes" id="UP000196531">
    <property type="component" value="Unassembled WGS sequence"/>
</dbReference>
<dbReference type="EMBL" id="MAAO01000008">
    <property type="protein sequence ID" value="OUR95518.1"/>
    <property type="molecule type" value="Genomic_DNA"/>
</dbReference>
<evidence type="ECO:0000313" key="3">
    <source>
        <dbReference type="Proteomes" id="UP000196531"/>
    </source>
</evidence>
<protein>
    <recommendedName>
        <fullName evidence="4">Secreted protein</fullName>
    </recommendedName>
</protein>
<sequence length="207" mass="24235">MKISVLLLALFLSFSTFSASITVEPFDLEFNMDTNAYELDFELEMACRYEKFVFSDSSQYSYTYKKVPLKITKKKISRNLSRVTVSNTSKRRLDLTGFYRSNKQCQTYLNFFVKDKIYSQGRTNSFDVPIRLGVFEHSRLADHKVFDFEKLEEVFQNKKVSFNYKYNGRRMYVRLAFDDISTTGMSTYLSTGASANPETKMPYLLKN</sequence>
<feature type="signal peptide" evidence="1">
    <location>
        <begin position="1"/>
        <end position="18"/>
    </location>
</feature>
<evidence type="ECO:0000313" key="2">
    <source>
        <dbReference type="EMBL" id="OUR95518.1"/>
    </source>
</evidence>
<evidence type="ECO:0008006" key="4">
    <source>
        <dbReference type="Google" id="ProtNLM"/>
    </source>
</evidence>
<proteinExistence type="predicted"/>
<dbReference type="AlphaFoldDB" id="A0A1Y5F4K6"/>
<accession>A0A1Y5F4K6</accession>
<name>A0A1Y5F4K6_9BACT</name>
<reference evidence="3" key="1">
    <citation type="journal article" date="2017" name="Proc. Natl. Acad. Sci. U.S.A.">
        <title>Simulation of Deepwater Horizon oil plume reveals substrate specialization within a complex community of hydrocarbon-degraders.</title>
        <authorList>
            <person name="Hu P."/>
            <person name="Dubinsky E.A."/>
            <person name="Probst A.J."/>
            <person name="Wang J."/>
            <person name="Sieber C.M.K."/>
            <person name="Tom L.M."/>
            <person name="Gardinali P."/>
            <person name="Banfield J.F."/>
            <person name="Atlas R.M."/>
            <person name="Andersen G.L."/>
        </authorList>
    </citation>
    <scope>NUCLEOTIDE SEQUENCE [LARGE SCALE GENOMIC DNA]</scope>
</reference>
<keyword evidence="1" id="KW-0732">Signal</keyword>
<evidence type="ECO:0000256" key="1">
    <source>
        <dbReference type="SAM" id="SignalP"/>
    </source>
</evidence>
<comment type="caution">
    <text evidence="2">The sequence shown here is derived from an EMBL/GenBank/DDBJ whole genome shotgun (WGS) entry which is preliminary data.</text>
</comment>